<evidence type="ECO:0000256" key="13">
    <source>
        <dbReference type="SAM" id="Phobius"/>
    </source>
</evidence>
<name>A0A3B1IW91_ASTMX</name>
<evidence type="ECO:0000256" key="9">
    <source>
        <dbReference type="ARBA" id="ARBA00023170"/>
    </source>
</evidence>
<evidence type="ECO:0000256" key="11">
    <source>
        <dbReference type="RuleBase" id="RU004423"/>
    </source>
</evidence>
<evidence type="ECO:0000256" key="12">
    <source>
        <dbReference type="RuleBase" id="RU004424"/>
    </source>
</evidence>
<evidence type="ECO:0000256" key="7">
    <source>
        <dbReference type="ARBA" id="ARBA00023040"/>
    </source>
</evidence>
<feature type="transmembrane region" description="Helical" evidence="13">
    <location>
        <begin position="285"/>
        <end position="304"/>
    </location>
</feature>
<keyword evidence="15" id="KW-1185">Reference proteome</keyword>
<evidence type="ECO:0000256" key="5">
    <source>
        <dbReference type="ARBA" id="ARBA00022692"/>
    </source>
</evidence>
<evidence type="ECO:0000256" key="2">
    <source>
        <dbReference type="ARBA" id="ARBA00007376"/>
    </source>
</evidence>
<protein>
    <recommendedName>
        <fullName evidence="12">Taste receptor type 2</fullName>
    </recommendedName>
</protein>
<dbReference type="Proteomes" id="UP000018467">
    <property type="component" value="Unassembled WGS sequence"/>
</dbReference>
<dbReference type="GeneTree" id="ENSGT00530000065251"/>
<dbReference type="PANTHER" id="PTHR11394">
    <property type="entry name" value="TASTE RECEPTOR TYPE 2"/>
    <property type="match status" value="1"/>
</dbReference>
<feature type="transmembrane region" description="Helical" evidence="13">
    <location>
        <begin position="205"/>
        <end position="227"/>
    </location>
</feature>
<dbReference type="GO" id="GO:0016020">
    <property type="term" value="C:membrane"/>
    <property type="evidence" value="ECO:0007669"/>
    <property type="project" value="UniProtKB-SubCell"/>
</dbReference>
<evidence type="ECO:0000256" key="4">
    <source>
        <dbReference type="ARBA" id="ARBA00022606"/>
    </source>
</evidence>
<feature type="transmembrane region" description="Helical" evidence="13">
    <location>
        <begin position="55"/>
        <end position="81"/>
    </location>
</feature>
<feature type="transmembrane region" description="Helical" evidence="13">
    <location>
        <begin position="87"/>
        <end position="107"/>
    </location>
</feature>
<evidence type="ECO:0000313" key="14">
    <source>
        <dbReference type="Ensembl" id="ENSAMXP00000033359.1"/>
    </source>
</evidence>
<evidence type="ECO:0000256" key="3">
    <source>
        <dbReference type="ARBA" id="ARBA00022480"/>
    </source>
</evidence>
<comment type="similarity">
    <text evidence="2 11">Belongs to the G-protein coupled receptor T2R family.</text>
</comment>
<feature type="transmembrane region" description="Helical" evidence="13">
    <location>
        <begin position="20"/>
        <end position="43"/>
    </location>
</feature>
<proteinExistence type="inferred from homology"/>
<keyword evidence="3 12" id="KW-0919">Taste</keyword>
<keyword evidence="8 12" id="KW-0472">Membrane</keyword>
<dbReference type="GO" id="GO:0004930">
    <property type="term" value="F:G protein-coupled receptor activity"/>
    <property type="evidence" value="ECO:0007669"/>
    <property type="project" value="UniProtKB-KW"/>
</dbReference>
<reference evidence="14" key="3">
    <citation type="submission" date="2025-08" db="UniProtKB">
        <authorList>
            <consortium name="Ensembl"/>
        </authorList>
    </citation>
    <scope>IDENTIFICATION</scope>
</reference>
<dbReference type="InParanoid" id="A0A3B1IW91"/>
<dbReference type="Ensembl" id="ENSAMXT00000034855.1">
    <property type="protein sequence ID" value="ENSAMXP00000033359.1"/>
    <property type="gene ID" value="ENSAMXG00000038661.1"/>
</dbReference>
<keyword evidence="10 12" id="KW-0807">Transducer</keyword>
<keyword evidence="9 12" id="KW-0675">Receptor</keyword>
<keyword evidence="6 13" id="KW-1133">Transmembrane helix</keyword>
<reference evidence="15" key="1">
    <citation type="submission" date="2013-03" db="EMBL/GenBank/DDBJ databases">
        <authorList>
            <person name="Jeffery W."/>
            <person name="Warren W."/>
            <person name="Wilson R.K."/>
        </authorList>
    </citation>
    <scope>NUCLEOTIDE SEQUENCE</scope>
    <source>
        <strain evidence="15">female</strain>
    </source>
</reference>
<accession>A0A3B1IW91</accession>
<dbReference type="Pfam" id="PF05296">
    <property type="entry name" value="TAS2R"/>
    <property type="match status" value="1"/>
</dbReference>
<evidence type="ECO:0000256" key="8">
    <source>
        <dbReference type="ARBA" id="ARBA00023136"/>
    </source>
</evidence>
<evidence type="ECO:0000313" key="15">
    <source>
        <dbReference type="Proteomes" id="UP000018467"/>
    </source>
</evidence>
<evidence type="ECO:0000256" key="10">
    <source>
        <dbReference type="ARBA" id="ARBA00023224"/>
    </source>
</evidence>
<dbReference type="InterPro" id="IPR007960">
    <property type="entry name" value="TAS2R"/>
</dbReference>
<organism evidence="14 15">
    <name type="scientific">Astyanax mexicanus</name>
    <name type="common">Blind cave fish</name>
    <name type="synonym">Astyanax fasciatus mexicanus</name>
    <dbReference type="NCBI Taxonomy" id="7994"/>
    <lineage>
        <taxon>Eukaryota</taxon>
        <taxon>Metazoa</taxon>
        <taxon>Chordata</taxon>
        <taxon>Craniata</taxon>
        <taxon>Vertebrata</taxon>
        <taxon>Euteleostomi</taxon>
        <taxon>Actinopterygii</taxon>
        <taxon>Neopterygii</taxon>
        <taxon>Teleostei</taxon>
        <taxon>Ostariophysi</taxon>
        <taxon>Characiformes</taxon>
        <taxon>Characoidei</taxon>
        <taxon>Acestrorhamphidae</taxon>
        <taxon>Acestrorhamphinae</taxon>
        <taxon>Astyanax</taxon>
    </lineage>
</organism>
<evidence type="ECO:0000256" key="1">
    <source>
        <dbReference type="ARBA" id="ARBA00004141"/>
    </source>
</evidence>
<reference evidence="14" key="4">
    <citation type="submission" date="2025-09" db="UniProtKB">
        <authorList>
            <consortium name="Ensembl"/>
        </authorList>
    </citation>
    <scope>IDENTIFICATION</scope>
</reference>
<dbReference type="GO" id="GO:0033038">
    <property type="term" value="F:bitter taste receptor activity"/>
    <property type="evidence" value="ECO:0007669"/>
    <property type="project" value="InterPro"/>
</dbReference>
<feature type="transmembrane region" description="Helical" evidence="13">
    <location>
        <begin position="247"/>
        <end position="270"/>
    </location>
</feature>
<sequence length="321" mass="35917">MDYNSSGSYFLISMSAKSFAAVNVPLSATGILLNVFFVFCMIFPPQGAELLKPLLKVLLGSLVGCNTAIHVCGCLIVYYVFVIHDVILDWLALVISGLIVNVMMYTMMTSVTCCQWMNMFYFCQIVPPQHPFFIWFKKNIRALIYSGLIFNVVLYVFGMTADVAYAIVQVKFYNADNVSSAMRNELVNSVALNHDIKLVNFLSRVLLFLLSVCVMLVSSFATVLYLWRHMKNLEESGVSSPRLQRQIKVIITSILIQATLNFLCSVAVLIDEILSEYTGVDSDGLILFTIISLYSFGTTINMGITQSLFRQGAVNVLQKLQ</sequence>
<feature type="transmembrane region" description="Helical" evidence="13">
    <location>
        <begin position="142"/>
        <end position="168"/>
    </location>
</feature>
<keyword evidence="4 12" id="KW-0716">Sensory transduction</keyword>
<evidence type="ECO:0000256" key="6">
    <source>
        <dbReference type="ARBA" id="ARBA00022989"/>
    </source>
</evidence>
<dbReference type="AlphaFoldDB" id="A0A3B1IW91"/>
<comment type="subcellular location">
    <subcellularLocation>
        <location evidence="1 12">Membrane</location>
        <topology evidence="1 12">Multi-pass membrane protein</topology>
    </subcellularLocation>
</comment>
<dbReference type="PANTHER" id="PTHR11394:SF137">
    <property type="entry name" value="C-X-C CHEMOKINE RECEPTOR TYPE 3 ISOFORM X1-RELATED"/>
    <property type="match status" value="1"/>
</dbReference>
<keyword evidence="7 12" id="KW-0297">G-protein coupled receptor</keyword>
<keyword evidence="5 12" id="KW-0812">Transmembrane</keyword>
<reference evidence="15" key="2">
    <citation type="journal article" date="2014" name="Nat. Commun.">
        <title>The cavefish genome reveals candidate genes for eye loss.</title>
        <authorList>
            <person name="McGaugh S.E."/>
            <person name="Gross J.B."/>
            <person name="Aken B."/>
            <person name="Blin M."/>
            <person name="Borowsky R."/>
            <person name="Chalopin D."/>
            <person name="Hinaux H."/>
            <person name="Jeffery W.R."/>
            <person name="Keene A."/>
            <person name="Ma L."/>
            <person name="Minx P."/>
            <person name="Murphy D."/>
            <person name="O'Quin K.E."/>
            <person name="Retaux S."/>
            <person name="Rohner N."/>
            <person name="Searle S.M."/>
            <person name="Stahl B.A."/>
            <person name="Tabin C."/>
            <person name="Volff J.N."/>
            <person name="Yoshizawa M."/>
            <person name="Warren W.C."/>
        </authorList>
    </citation>
    <scope>NUCLEOTIDE SEQUENCE [LARGE SCALE GENOMIC DNA]</scope>
    <source>
        <strain evidence="15">female</strain>
    </source>
</reference>